<dbReference type="GO" id="GO:0003700">
    <property type="term" value="F:DNA-binding transcription factor activity"/>
    <property type="evidence" value="ECO:0007669"/>
    <property type="project" value="InterPro"/>
</dbReference>
<dbReference type="InterPro" id="IPR000835">
    <property type="entry name" value="HTH_MarR-typ"/>
</dbReference>
<dbReference type="Gene3D" id="1.10.10.10">
    <property type="entry name" value="Winged helix-like DNA-binding domain superfamily/Winged helix DNA-binding domain"/>
    <property type="match status" value="1"/>
</dbReference>
<evidence type="ECO:0000313" key="2">
    <source>
        <dbReference type="EMBL" id="GGA47883.1"/>
    </source>
</evidence>
<dbReference type="EMBL" id="BMKB01000002">
    <property type="protein sequence ID" value="GGA47883.1"/>
    <property type="molecule type" value="Genomic_DNA"/>
</dbReference>
<dbReference type="SMART" id="SM00347">
    <property type="entry name" value="HTH_MARR"/>
    <property type="match status" value="1"/>
</dbReference>
<feature type="domain" description="HTH marR-type" evidence="1">
    <location>
        <begin position="29"/>
        <end position="160"/>
    </location>
</feature>
<dbReference type="InterPro" id="IPR039422">
    <property type="entry name" value="MarR/SlyA-like"/>
</dbReference>
<comment type="caution">
    <text evidence="2">The sequence shown here is derived from an EMBL/GenBank/DDBJ whole genome shotgun (WGS) entry which is preliminary data.</text>
</comment>
<protein>
    <recommendedName>
        <fullName evidence="1">HTH marR-type domain-containing protein</fullName>
    </recommendedName>
</protein>
<dbReference type="PANTHER" id="PTHR33164:SF105">
    <property type="entry name" value="TRANSCRIPTIONAL REPRESSOR PROTEIN-RELATED"/>
    <property type="match status" value="1"/>
</dbReference>
<accession>A0A916RAX4</accession>
<sequence>MEVCCAARADDLTAVYMHGIDLRVTDEFKDCLVLNTRMAARAITRRYDRALRPYGVTAAQFSILATIARKPGHSITEMAKGLAMDRTTLSRNLDLLAAKKLIVLNDGPTGNSKLCSTTQMGAKLLETLMPEWRKAQAELRKLLAEQPLEDFLASLKRLSAL</sequence>
<evidence type="ECO:0000259" key="1">
    <source>
        <dbReference type="PROSITE" id="PS50995"/>
    </source>
</evidence>
<dbReference type="InterPro" id="IPR036388">
    <property type="entry name" value="WH-like_DNA-bd_sf"/>
</dbReference>
<keyword evidence="3" id="KW-1185">Reference proteome</keyword>
<gene>
    <name evidence="2" type="ORF">GCM10011499_17170</name>
</gene>
<dbReference type="PROSITE" id="PS50995">
    <property type="entry name" value="HTH_MARR_2"/>
    <property type="match status" value="1"/>
</dbReference>
<dbReference type="Proteomes" id="UP000596977">
    <property type="component" value="Unassembled WGS sequence"/>
</dbReference>
<evidence type="ECO:0000313" key="3">
    <source>
        <dbReference type="Proteomes" id="UP000596977"/>
    </source>
</evidence>
<dbReference type="InterPro" id="IPR036390">
    <property type="entry name" value="WH_DNA-bd_sf"/>
</dbReference>
<dbReference type="Pfam" id="PF12802">
    <property type="entry name" value="MarR_2"/>
    <property type="match status" value="1"/>
</dbReference>
<dbReference type="SUPFAM" id="SSF46785">
    <property type="entry name" value="Winged helix' DNA-binding domain"/>
    <property type="match status" value="1"/>
</dbReference>
<dbReference type="GO" id="GO:0006950">
    <property type="term" value="P:response to stress"/>
    <property type="evidence" value="ECO:0007669"/>
    <property type="project" value="TreeGrafter"/>
</dbReference>
<dbReference type="OrthoDB" id="2287011at2"/>
<reference evidence="2 3" key="1">
    <citation type="journal article" date="2014" name="Int. J. Syst. Evol. Microbiol.">
        <title>Complete genome sequence of Corynebacterium casei LMG S-19264T (=DSM 44701T), isolated from a smear-ripened cheese.</title>
        <authorList>
            <consortium name="US DOE Joint Genome Institute (JGI-PGF)"/>
            <person name="Walter F."/>
            <person name="Albersmeier A."/>
            <person name="Kalinowski J."/>
            <person name="Ruckert C."/>
        </authorList>
    </citation>
    <scope>NUCLEOTIDE SEQUENCE [LARGE SCALE GENOMIC DNA]</scope>
    <source>
        <strain evidence="2 3">CGMCC 1.15896</strain>
    </source>
</reference>
<dbReference type="PANTHER" id="PTHR33164">
    <property type="entry name" value="TRANSCRIPTIONAL REGULATOR, MARR FAMILY"/>
    <property type="match status" value="1"/>
</dbReference>
<dbReference type="AlphaFoldDB" id="A0A916RAX4"/>
<name>A0A916RAX4_9HYPH</name>
<organism evidence="2 3">
    <name type="scientific">Pelagibacterium lentulum</name>
    <dbReference type="NCBI Taxonomy" id="2029865"/>
    <lineage>
        <taxon>Bacteria</taxon>
        <taxon>Pseudomonadati</taxon>
        <taxon>Pseudomonadota</taxon>
        <taxon>Alphaproteobacteria</taxon>
        <taxon>Hyphomicrobiales</taxon>
        <taxon>Devosiaceae</taxon>
        <taxon>Pelagibacterium</taxon>
    </lineage>
</organism>
<proteinExistence type="predicted"/>